<evidence type="ECO:0000256" key="6">
    <source>
        <dbReference type="ARBA" id="ARBA00022840"/>
    </source>
</evidence>
<dbReference type="EC" id="2.7.10.2" evidence="1"/>
<evidence type="ECO:0000259" key="8">
    <source>
        <dbReference type="Pfam" id="PF22931"/>
    </source>
</evidence>
<keyword evidence="5" id="KW-0418">Kinase</keyword>
<protein>
    <recommendedName>
        <fullName evidence="1">non-specific protein-tyrosine kinase</fullName>
        <ecNumber evidence="1">2.7.10.2</ecNumber>
    </recommendedName>
</protein>
<proteinExistence type="predicted"/>
<reference evidence="9" key="2">
    <citation type="submission" date="2025-09" db="UniProtKB">
        <authorList>
            <consortium name="Ensembl"/>
        </authorList>
    </citation>
    <scope>IDENTIFICATION</scope>
</reference>
<keyword evidence="7" id="KW-0829">Tyrosine-protein kinase</keyword>
<keyword evidence="2" id="KW-0728">SH3 domain</keyword>
<evidence type="ECO:0000256" key="2">
    <source>
        <dbReference type="ARBA" id="ARBA00022443"/>
    </source>
</evidence>
<evidence type="ECO:0000256" key="4">
    <source>
        <dbReference type="ARBA" id="ARBA00022741"/>
    </source>
</evidence>
<keyword evidence="4" id="KW-0547">Nucleotide-binding</keyword>
<keyword evidence="3" id="KW-0808">Transferase</keyword>
<reference evidence="9" key="1">
    <citation type="submission" date="2025-08" db="UniProtKB">
        <authorList>
            <consortium name="Ensembl"/>
        </authorList>
    </citation>
    <scope>IDENTIFICATION</scope>
</reference>
<keyword evidence="10" id="KW-1185">Reference proteome</keyword>
<name>A0A8D2Q5K2_VARKO</name>
<evidence type="ECO:0000256" key="7">
    <source>
        <dbReference type="ARBA" id="ARBA00023137"/>
    </source>
</evidence>
<dbReference type="Proteomes" id="UP000694545">
    <property type="component" value="Unplaced"/>
</dbReference>
<evidence type="ECO:0000256" key="3">
    <source>
        <dbReference type="ARBA" id="ARBA00022679"/>
    </source>
</evidence>
<evidence type="ECO:0000313" key="9">
    <source>
        <dbReference type="Ensembl" id="ENSVKKP00000020439.1"/>
    </source>
</evidence>
<dbReference type="InterPro" id="IPR049587">
    <property type="entry name" value="TNK-like_SAM"/>
</dbReference>
<accession>A0A8D2Q5K2</accession>
<dbReference type="GO" id="GO:0005524">
    <property type="term" value="F:ATP binding"/>
    <property type="evidence" value="ECO:0007669"/>
    <property type="project" value="UniProtKB-KW"/>
</dbReference>
<feature type="domain" description="ACK/TNK-like SAM" evidence="8">
    <location>
        <begin position="10"/>
        <end position="54"/>
    </location>
</feature>
<dbReference type="InterPro" id="IPR055175">
    <property type="entry name" value="ACK/TNK-like_SAM"/>
</dbReference>
<dbReference type="Ensembl" id="ENSVKKT00000020944.1">
    <property type="protein sequence ID" value="ENSVKKP00000020439.1"/>
    <property type="gene ID" value="ENSVKKG00000013757.1"/>
</dbReference>
<dbReference type="Pfam" id="PF22931">
    <property type="entry name" value="SAM_TNK"/>
    <property type="match status" value="1"/>
</dbReference>
<keyword evidence="6" id="KW-0067">ATP-binding</keyword>
<organism evidence="9 10">
    <name type="scientific">Varanus komodoensis</name>
    <name type="common">Komodo dragon</name>
    <dbReference type="NCBI Taxonomy" id="61221"/>
    <lineage>
        <taxon>Eukaryota</taxon>
        <taxon>Metazoa</taxon>
        <taxon>Chordata</taxon>
        <taxon>Craniata</taxon>
        <taxon>Vertebrata</taxon>
        <taxon>Euteleostomi</taxon>
        <taxon>Lepidosauria</taxon>
        <taxon>Squamata</taxon>
        <taxon>Bifurcata</taxon>
        <taxon>Unidentata</taxon>
        <taxon>Episquamata</taxon>
        <taxon>Toxicofera</taxon>
        <taxon>Anguimorpha</taxon>
        <taxon>Paleoanguimorpha</taxon>
        <taxon>Varanoidea</taxon>
        <taxon>Varanidae</taxon>
        <taxon>Varanus</taxon>
    </lineage>
</organism>
<dbReference type="GO" id="GO:0004715">
    <property type="term" value="F:non-membrane spanning protein tyrosine kinase activity"/>
    <property type="evidence" value="ECO:0007669"/>
    <property type="project" value="UniProtKB-EC"/>
</dbReference>
<sequence length="120" mass="13081">MAPDDSTEWLLQLLAEIQLEQFYGKIRDELHVTRPGHFDYVKPSDLDRIGMGRPGRGGAARVTPRSVVFWATAGGRVAPGAGFGTFVRTRMRSRCFALLRSSLPCPTPSGPSVISDAAFC</sequence>
<evidence type="ECO:0000313" key="10">
    <source>
        <dbReference type="Proteomes" id="UP000694545"/>
    </source>
</evidence>
<evidence type="ECO:0000256" key="5">
    <source>
        <dbReference type="ARBA" id="ARBA00022777"/>
    </source>
</evidence>
<dbReference type="AlphaFoldDB" id="A0A8D2Q5K2"/>
<evidence type="ECO:0000256" key="1">
    <source>
        <dbReference type="ARBA" id="ARBA00011903"/>
    </source>
</evidence>
<dbReference type="CDD" id="cd09539">
    <property type="entry name" value="SAM_TNK-like"/>
    <property type="match status" value="1"/>
</dbReference>